<evidence type="ECO:0000256" key="2">
    <source>
        <dbReference type="ARBA" id="ARBA00012438"/>
    </source>
</evidence>
<dbReference type="InterPro" id="IPR003594">
    <property type="entry name" value="HATPase_dom"/>
</dbReference>
<dbReference type="GO" id="GO:0007234">
    <property type="term" value="P:osmosensory signaling via phosphorelay pathway"/>
    <property type="evidence" value="ECO:0007669"/>
    <property type="project" value="TreeGrafter"/>
</dbReference>
<feature type="coiled-coil region" evidence="9">
    <location>
        <begin position="268"/>
        <end position="302"/>
    </location>
</feature>
<keyword evidence="3" id="KW-0597">Phosphoprotein</keyword>
<gene>
    <name evidence="12" type="ORF">HH214_12730</name>
</gene>
<dbReference type="AlphaFoldDB" id="A0A7L5E2W2"/>
<keyword evidence="6" id="KW-0418">Kinase</keyword>
<feature type="transmembrane region" description="Helical" evidence="10">
    <location>
        <begin position="215"/>
        <end position="235"/>
    </location>
</feature>
<comment type="catalytic activity">
    <reaction evidence="1">
        <text>ATP + protein L-histidine = ADP + protein N-phospho-L-histidine.</text>
        <dbReference type="EC" id="2.7.13.3"/>
    </reaction>
</comment>
<dbReference type="KEGG" id="mrob:HH214_12730"/>
<dbReference type="InterPro" id="IPR036097">
    <property type="entry name" value="HisK_dim/P_sf"/>
</dbReference>
<keyword evidence="8" id="KW-0902">Two-component regulatory system</keyword>
<dbReference type="InterPro" id="IPR004358">
    <property type="entry name" value="Sig_transdc_His_kin-like_C"/>
</dbReference>
<dbReference type="EMBL" id="CP051682">
    <property type="protein sequence ID" value="QJD96679.1"/>
    <property type="molecule type" value="Genomic_DNA"/>
</dbReference>
<dbReference type="Gene3D" id="1.10.287.130">
    <property type="match status" value="1"/>
</dbReference>
<dbReference type="PRINTS" id="PR00344">
    <property type="entry name" value="BCTRLSENSOR"/>
</dbReference>
<keyword evidence="13" id="KW-1185">Reference proteome</keyword>
<evidence type="ECO:0000256" key="5">
    <source>
        <dbReference type="ARBA" id="ARBA00022741"/>
    </source>
</evidence>
<evidence type="ECO:0000256" key="7">
    <source>
        <dbReference type="ARBA" id="ARBA00022840"/>
    </source>
</evidence>
<organism evidence="12 13">
    <name type="scientific">Mucilaginibacter robiniae</name>
    <dbReference type="NCBI Taxonomy" id="2728022"/>
    <lineage>
        <taxon>Bacteria</taxon>
        <taxon>Pseudomonadati</taxon>
        <taxon>Bacteroidota</taxon>
        <taxon>Sphingobacteriia</taxon>
        <taxon>Sphingobacteriales</taxon>
        <taxon>Sphingobacteriaceae</taxon>
        <taxon>Mucilaginibacter</taxon>
    </lineage>
</organism>
<dbReference type="RefSeq" id="WP_169608209.1">
    <property type="nucleotide sequence ID" value="NZ_CP051682.1"/>
</dbReference>
<feature type="transmembrane region" description="Helical" evidence="10">
    <location>
        <begin position="48"/>
        <end position="64"/>
    </location>
</feature>
<sequence>MKELKPAGTYLSVLTILLGVCGLAGWLLDLPVLYGFLSKSASMKFNTALVTLLLGVATLCYQLGYKQSSRILGSIVLLFSLSILSGYVFSIDLNIDQWVVGDQFTNTQQAPPGRMSAFTATCFLLVSFGMELFASKKPSAAQSILTLCFLLVYSASIGLLLNISGLFQFGQYSAIAFPTTLGLLSATLGLLYTSKYQGWLSEAFSRHSASVPVRFAVLYFLILLPIIIAGFIWILKHTTVTPEYAMVVLMLGAAVLTLPWAFLILRKLNRSDDRLHSLIEELQKSRKKLNEKNQELTFVNQELDSLLHIVSHDLRTPLMSLEGSLELLHRRLENKVEDKDRQLFTIPGKSIKRLRNTIEHLGQIIKSQKLNAEGAEEVDLCALVDDIRAELSETLQSTGGRITTQVDDCQIFYKRVHLRSILQNLITNAIKFRHPDRAPIVHIQASPTKDGVQIAITDNGLGIPQKDLPDLFHKYRRFHQHVEGTGVGLYLVQQLIGIKGGTIEVKSQEGAGTTFTLFLPV</sequence>
<dbReference type="PANTHER" id="PTHR42878:SF7">
    <property type="entry name" value="SENSOR HISTIDINE KINASE GLRK"/>
    <property type="match status" value="1"/>
</dbReference>
<dbReference type="GO" id="GO:0000156">
    <property type="term" value="F:phosphorelay response regulator activity"/>
    <property type="evidence" value="ECO:0007669"/>
    <property type="project" value="TreeGrafter"/>
</dbReference>
<protein>
    <recommendedName>
        <fullName evidence="2">histidine kinase</fullName>
        <ecNumber evidence="2">2.7.13.3</ecNumber>
    </recommendedName>
</protein>
<dbReference type="Pfam" id="PF00512">
    <property type="entry name" value="HisKA"/>
    <property type="match status" value="1"/>
</dbReference>
<keyword evidence="7" id="KW-0067">ATP-binding</keyword>
<dbReference type="EC" id="2.7.13.3" evidence="2"/>
<evidence type="ECO:0000256" key="4">
    <source>
        <dbReference type="ARBA" id="ARBA00022679"/>
    </source>
</evidence>
<evidence type="ECO:0000256" key="9">
    <source>
        <dbReference type="SAM" id="Coils"/>
    </source>
</evidence>
<feature type="transmembrane region" description="Helical" evidence="10">
    <location>
        <begin position="175"/>
        <end position="194"/>
    </location>
</feature>
<feature type="transmembrane region" description="Helical" evidence="10">
    <location>
        <begin position="145"/>
        <end position="169"/>
    </location>
</feature>
<dbReference type="InterPro" id="IPR050351">
    <property type="entry name" value="BphY/WalK/GraS-like"/>
</dbReference>
<evidence type="ECO:0000313" key="13">
    <source>
        <dbReference type="Proteomes" id="UP000503278"/>
    </source>
</evidence>
<dbReference type="PROSITE" id="PS50109">
    <property type="entry name" value="HIS_KIN"/>
    <property type="match status" value="1"/>
</dbReference>
<keyword evidence="4" id="KW-0808">Transferase</keyword>
<evidence type="ECO:0000313" key="12">
    <source>
        <dbReference type="EMBL" id="QJD96679.1"/>
    </source>
</evidence>
<evidence type="ECO:0000256" key="10">
    <source>
        <dbReference type="SAM" id="Phobius"/>
    </source>
</evidence>
<evidence type="ECO:0000256" key="1">
    <source>
        <dbReference type="ARBA" id="ARBA00000085"/>
    </source>
</evidence>
<dbReference type="SUPFAM" id="SSF55874">
    <property type="entry name" value="ATPase domain of HSP90 chaperone/DNA topoisomerase II/histidine kinase"/>
    <property type="match status" value="1"/>
</dbReference>
<name>A0A7L5E2W2_9SPHI</name>
<evidence type="ECO:0000256" key="3">
    <source>
        <dbReference type="ARBA" id="ARBA00022553"/>
    </source>
</evidence>
<dbReference type="PANTHER" id="PTHR42878">
    <property type="entry name" value="TWO-COMPONENT HISTIDINE KINASE"/>
    <property type="match status" value="1"/>
</dbReference>
<proteinExistence type="predicted"/>
<dbReference type="InterPro" id="IPR003661">
    <property type="entry name" value="HisK_dim/P_dom"/>
</dbReference>
<accession>A0A7L5E2W2</accession>
<feature type="transmembrane region" description="Helical" evidence="10">
    <location>
        <begin position="7"/>
        <end position="28"/>
    </location>
</feature>
<feature type="transmembrane region" description="Helical" evidence="10">
    <location>
        <begin position="247"/>
        <end position="265"/>
    </location>
</feature>
<keyword evidence="9" id="KW-0175">Coiled coil</keyword>
<evidence type="ECO:0000259" key="11">
    <source>
        <dbReference type="PROSITE" id="PS50109"/>
    </source>
</evidence>
<dbReference type="GO" id="GO:0005524">
    <property type="term" value="F:ATP binding"/>
    <property type="evidence" value="ECO:0007669"/>
    <property type="project" value="UniProtKB-KW"/>
</dbReference>
<dbReference type="CDD" id="cd00082">
    <property type="entry name" value="HisKA"/>
    <property type="match status" value="1"/>
</dbReference>
<dbReference type="GO" id="GO:0030295">
    <property type="term" value="F:protein kinase activator activity"/>
    <property type="evidence" value="ECO:0007669"/>
    <property type="project" value="TreeGrafter"/>
</dbReference>
<dbReference type="InterPro" id="IPR036890">
    <property type="entry name" value="HATPase_C_sf"/>
</dbReference>
<evidence type="ECO:0000256" key="6">
    <source>
        <dbReference type="ARBA" id="ARBA00022777"/>
    </source>
</evidence>
<dbReference type="SUPFAM" id="SSF47384">
    <property type="entry name" value="Homodimeric domain of signal transducing histidine kinase"/>
    <property type="match status" value="1"/>
</dbReference>
<dbReference type="GO" id="GO:0000155">
    <property type="term" value="F:phosphorelay sensor kinase activity"/>
    <property type="evidence" value="ECO:0007669"/>
    <property type="project" value="InterPro"/>
</dbReference>
<keyword evidence="10" id="KW-0812">Transmembrane</keyword>
<keyword evidence="10" id="KW-1133">Transmembrane helix</keyword>
<keyword evidence="10" id="KW-0472">Membrane</keyword>
<dbReference type="Pfam" id="PF02518">
    <property type="entry name" value="HATPase_c"/>
    <property type="match status" value="1"/>
</dbReference>
<feature type="domain" description="Histidine kinase" evidence="11">
    <location>
        <begin position="309"/>
        <end position="521"/>
    </location>
</feature>
<dbReference type="SMART" id="SM00388">
    <property type="entry name" value="HisKA"/>
    <property type="match status" value="1"/>
</dbReference>
<dbReference type="SMART" id="SM00387">
    <property type="entry name" value="HATPase_c"/>
    <property type="match status" value="1"/>
</dbReference>
<dbReference type="InterPro" id="IPR005467">
    <property type="entry name" value="His_kinase_dom"/>
</dbReference>
<feature type="transmembrane region" description="Helical" evidence="10">
    <location>
        <begin position="115"/>
        <end position="133"/>
    </location>
</feature>
<keyword evidence="5" id="KW-0547">Nucleotide-binding</keyword>
<reference evidence="12 13" key="1">
    <citation type="submission" date="2020-04" db="EMBL/GenBank/DDBJ databases">
        <title>Genome sequencing of novel species.</title>
        <authorList>
            <person name="Heo J."/>
            <person name="Kim S.-J."/>
            <person name="Kim J.-S."/>
            <person name="Hong S.-B."/>
            <person name="Kwon S.-W."/>
        </authorList>
    </citation>
    <scope>NUCLEOTIDE SEQUENCE [LARGE SCALE GENOMIC DNA]</scope>
    <source>
        <strain evidence="12 13">F39-2</strain>
    </source>
</reference>
<feature type="transmembrane region" description="Helical" evidence="10">
    <location>
        <begin position="71"/>
        <end position="95"/>
    </location>
</feature>
<dbReference type="Gene3D" id="3.30.565.10">
    <property type="entry name" value="Histidine kinase-like ATPase, C-terminal domain"/>
    <property type="match status" value="1"/>
</dbReference>
<evidence type="ECO:0000256" key="8">
    <source>
        <dbReference type="ARBA" id="ARBA00023012"/>
    </source>
</evidence>
<dbReference type="Proteomes" id="UP000503278">
    <property type="component" value="Chromosome"/>
</dbReference>